<keyword evidence="8 9" id="KW-0051">Antiviral defense</keyword>
<dbReference type="GO" id="GO:0043571">
    <property type="term" value="P:maintenance of CRISPR repeat elements"/>
    <property type="evidence" value="ECO:0007669"/>
    <property type="project" value="UniProtKB-UniRule"/>
</dbReference>
<dbReference type="GO" id="GO:0016787">
    <property type="term" value="F:hydrolase activity"/>
    <property type="evidence" value="ECO:0007669"/>
    <property type="project" value="UniProtKB-KW"/>
</dbReference>
<accession>A0A1G8TAD4</accession>
<evidence type="ECO:0000256" key="7">
    <source>
        <dbReference type="ARBA" id="ARBA00022842"/>
    </source>
</evidence>
<keyword evidence="6 9" id="KW-0378">Hydrolase</keyword>
<proteinExistence type="inferred from homology"/>
<dbReference type="PANTHER" id="PTHR34405">
    <property type="entry name" value="CRISPR-ASSOCIATED ENDORIBONUCLEASE CAS2"/>
    <property type="match status" value="1"/>
</dbReference>
<dbReference type="InterPro" id="IPR019199">
    <property type="entry name" value="Virulence_VapD/CRISPR_Cas2"/>
</dbReference>
<dbReference type="NCBIfam" id="TIGR01573">
    <property type="entry name" value="cas2"/>
    <property type="match status" value="1"/>
</dbReference>
<comment type="cofactor">
    <cofactor evidence="1 9">
        <name>Mg(2+)</name>
        <dbReference type="ChEBI" id="CHEBI:18420"/>
    </cofactor>
</comment>
<dbReference type="RefSeq" id="WP_031577987.1">
    <property type="nucleotide sequence ID" value="NZ_DAMANS010000057.1"/>
</dbReference>
<evidence type="ECO:0000256" key="4">
    <source>
        <dbReference type="ARBA" id="ARBA00022723"/>
    </source>
</evidence>
<evidence type="ECO:0000256" key="2">
    <source>
        <dbReference type="ARBA" id="ARBA00009959"/>
    </source>
</evidence>
<evidence type="ECO:0000256" key="9">
    <source>
        <dbReference type="HAMAP-Rule" id="MF_01471"/>
    </source>
</evidence>
<dbReference type="AlphaFoldDB" id="A0A1G8TAD4"/>
<evidence type="ECO:0000256" key="6">
    <source>
        <dbReference type="ARBA" id="ARBA00022801"/>
    </source>
</evidence>
<evidence type="ECO:0000313" key="11">
    <source>
        <dbReference type="EMBL" id="SDJ37640.1"/>
    </source>
</evidence>
<evidence type="ECO:0000313" key="12">
    <source>
        <dbReference type="Proteomes" id="UP000183255"/>
    </source>
</evidence>
<dbReference type="Proteomes" id="UP000183255">
    <property type="component" value="Unassembled WGS sequence"/>
</dbReference>
<keyword evidence="5 9" id="KW-0255">Endonuclease</keyword>
<comment type="function">
    <text evidence="9">CRISPR (clustered regularly interspaced short palindromic repeat), is an adaptive immune system that provides protection against mobile genetic elements (viruses, transposable elements and conjugative plasmids). CRISPR clusters contain sequences complementary to antecedent mobile elements and target invading nucleic acids. CRISPR clusters are transcribed and processed into CRISPR RNA (crRNA). Functions as a ssRNA-specific endoribonuclease. Involved in the integration of spacer DNA into the CRISPR cassette.</text>
</comment>
<dbReference type="SUPFAM" id="SSF143430">
    <property type="entry name" value="TTP0101/SSO1404-like"/>
    <property type="match status" value="1"/>
</dbReference>
<dbReference type="HAMAP" id="MF_01471">
    <property type="entry name" value="Cas2"/>
    <property type="match status" value="1"/>
</dbReference>
<keyword evidence="3 9" id="KW-0540">Nuclease</keyword>
<name>A0A1G8TAD4_9CLOT</name>
<dbReference type="EC" id="3.1.-.-" evidence="9"/>
<comment type="similarity">
    <text evidence="2 9 10">Belongs to the CRISPR-associated endoribonuclease Cas2 protein family.</text>
</comment>
<dbReference type="GO" id="GO:0051607">
    <property type="term" value="P:defense response to virus"/>
    <property type="evidence" value="ECO:0007669"/>
    <property type="project" value="UniProtKB-UniRule"/>
</dbReference>
<dbReference type="PIRSF" id="PIRSF032582">
    <property type="entry name" value="Cas2"/>
    <property type="match status" value="1"/>
</dbReference>
<dbReference type="GO" id="GO:0004521">
    <property type="term" value="F:RNA endonuclease activity"/>
    <property type="evidence" value="ECO:0007669"/>
    <property type="project" value="UniProtKB-UniRule"/>
</dbReference>
<keyword evidence="4 9" id="KW-0479">Metal-binding</keyword>
<reference evidence="11 12" key="1">
    <citation type="submission" date="2016-10" db="EMBL/GenBank/DDBJ databases">
        <authorList>
            <person name="de Groot N.N."/>
        </authorList>
    </citation>
    <scope>NUCLEOTIDE SEQUENCE [LARGE SCALE GENOMIC DNA]</scope>
    <source>
        <strain evidence="11 12">CGMCC 1.5058</strain>
    </source>
</reference>
<dbReference type="GO" id="GO:0046872">
    <property type="term" value="F:metal ion binding"/>
    <property type="evidence" value="ECO:0007669"/>
    <property type="project" value="UniProtKB-UniRule"/>
</dbReference>
<dbReference type="PANTHER" id="PTHR34405:SF3">
    <property type="entry name" value="CRISPR-ASSOCIATED ENDORIBONUCLEASE CAS2 3"/>
    <property type="match status" value="1"/>
</dbReference>
<comment type="subunit">
    <text evidence="9">Homodimer, forms a heterotetramer with a Cas1 homodimer.</text>
</comment>
<gene>
    <name evidence="9" type="primary">cas2</name>
    <name evidence="11" type="ORF">SAMN05421804_11611</name>
</gene>
<evidence type="ECO:0000256" key="3">
    <source>
        <dbReference type="ARBA" id="ARBA00022722"/>
    </source>
</evidence>
<protein>
    <recommendedName>
        <fullName evidence="9">CRISPR-associated endoribonuclease Cas2</fullName>
        <ecNumber evidence="9">3.1.-.-</ecNumber>
    </recommendedName>
</protein>
<feature type="binding site" evidence="9">
    <location>
        <position position="8"/>
    </location>
    <ligand>
        <name>Mg(2+)</name>
        <dbReference type="ChEBI" id="CHEBI:18420"/>
        <note>catalytic</note>
    </ligand>
</feature>
<dbReference type="Gene3D" id="3.30.70.240">
    <property type="match status" value="1"/>
</dbReference>
<keyword evidence="7 9" id="KW-0460">Magnesium</keyword>
<sequence>MLVLITYDVAVTSSGGAKRLRRVAKECKNYGLRVQYSVFECNVDAAQLELFKNKLINIIDQEQDSIRFYILGNNYKTKVEHYGGKKVIDISDPLIL</sequence>
<evidence type="ECO:0000256" key="5">
    <source>
        <dbReference type="ARBA" id="ARBA00022759"/>
    </source>
</evidence>
<evidence type="ECO:0000256" key="1">
    <source>
        <dbReference type="ARBA" id="ARBA00001946"/>
    </source>
</evidence>
<dbReference type="Pfam" id="PF09827">
    <property type="entry name" value="CRISPR_Cas2"/>
    <property type="match status" value="1"/>
</dbReference>
<dbReference type="EMBL" id="FNDZ01000016">
    <property type="protein sequence ID" value="SDJ37640.1"/>
    <property type="molecule type" value="Genomic_DNA"/>
</dbReference>
<dbReference type="InterPro" id="IPR021127">
    <property type="entry name" value="CRISPR_associated_Cas2"/>
</dbReference>
<evidence type="ECO:0000256" key="8">
    <source>
        <dbReference type="ARBA" id="ARBA00023118"/>
    </source>
</evidence>
<organism evidence="11 12">
    <name type="scientific">Proteiniclasticum ruminis</name>
    <dbReference type="NCBI Taxonomy" id="398199"/>
    <lineage>
        <taxon>Bacteria</taxon>
        <taxon>Bacillati</taxon>
        <taxon>Bacillota</taxon>
        <taxon>Clostridia</taxon>
        <taxon>Eubacteriales</taxon>
        <taxon>Clostridiaceae</taxon>
        <taxon>Proteiniclasticum</taxon>
    </lineage>
</organism>
<dbReference type="CDD" id="cd09725">
    <property type="entry name" value="Cas2_I_II_III"/>
    <property type="match status" value="1"/>
</dbReference>
<evidence type="ECO:0000256" key="10">
    <source>
        <dbReference type="PIRNR" id="PIRNR032582"/>
    </source>
</evidence>